<evidence type="ECO:0000259" key="2">
    <source>
        <dbReference type="PROSITE" id="PS51094"/>
    </source>
</evidence>
<feature type="region of interest" description="Disordered" evidence="1">
    <location>
        <begin position="226"/>
        <end position="254"/>
    </location>
</feature>
<dbReference type="GO" id="GO:0003677">
    <property type="term" value="F:DNA binding"/>
    <property type="evidence" value="ECO:0007669"/>
    <property type="project" value="InterPro"/>
</dbReference>
<dbReference type="InterPro" id="IPR002178">
    <property type="entry name" value="PTS_EIIA_type-2_dom"/>
</dbReference>
<feature type="compositionally biased region" description="Basic and acidic residues" evidence="1">
    <location>
        <begin position="267"/>
        <end position="280"/>
    </location>
</feature>
<dbReference type="PANTHER" id="PTHR47738:SF1">
    <property type="entry name" value="NITROGEN REGULATORY PROTEIN"/>
    <property type="match status" value="1"/>
</dbReference>
<proteinExistence type="predicted"/>
<dbReference type="PROSITE" id="PS51094">
    <property type="entry name" value="PTS_EIIA_TYPE_2"/>
    <property type="match status" value="1"/>
</dbReference>
<evidence type="ECO:0000313" key="3">
    <source>
        <dbReference type="EMBL" id="ACY18522.1"/>
    </source>
</evidence>
<dbReference type="InterPro" id="IPR041657">
    <property type="entry name" value="HTH_17"/>
</dbReference>
<dbReference type="InterPro" id="IPR016152">
    <property type="entry name" value="PTrfase/Anion_transptr"/>
</dbReference>
<dbReference type="InterPro" id="IPR051541">
    <property type="entry name" value="PTS_SugarTrans_NitroReg"/>
</dbReference>
<dbReference type="HOGENOM" id="CLU_727182_0_0_7"/>
<dbReference type="eggNOG" id="COG1762">
    <property type="taxonomic scope" value="Bacteria"/>
</dbReference>
<feature type="region of interest" description="Disordered" evidence="1">
    <location>
        <begin position="267"/>
        <end position="380"/>
    </location>
</feature>
<dbReference type="AlphaFoldDB" id="D0LK15"/>
<dbReference type="OrthoDB" id="95460at2"/>
<name>D0LK15_HALO1</name>
<dbReference type="Proteomes" id="UP000001880">
    <property type="component" value="Chromosome"/>
</dbReference>
<dbReference type="KEGG" id="hoh:Hoch_6047"/>
<keyword evidence="4" id="KW-1185">Reference proteome</keyword>
<dbReference type="EMBL" id="CP001804">
    <property type="protein sequence ID" value="ACY18522.1"/>
    <property type="molecule type" value="Genomic_DNA"/>
</dbReference>
<dbReference type="InterPro" id="IPR010093">
    <property type="entry name" value="SinI_DNA-bd"/>
</dbReference>
<dbReference type="PANTHER" id="PTHR47738">
    <property type="entry name" value="PTS SYSTEM FRUCTOSE-LIKE EIIA COMPONENT-RELATED"/>
    <property type="match status" value="1"/>
</dbReference>
<dbReference type="STRING" id="502025.Hoch_6047"/>
<gene>
    <name evidence="3" type="ordered locus">Hoch_6047</name>
</gene>
<dbReference type="Pfam" id="PF12728">
    <property type="entry name" value="HTH_17"/>
    <property type="match status" value="1"/>
</dbReference>
<feature type="domain" description="PTS EIIA type-2" evidence="2">
    <location>
        <begin position="83"/>
        <end position="228"/>
    </location>
</feature>
<sequence>MKNQGKRGASKKTMTLAECASYLHLSEKTVLKLAQDSELPGAVSGRKWAFQRADVDAWLEKQQGIEEKPLEELRDGMQVPLEELMPVEAIIEDLGSQTAITVIEELAARAWSHQWLSDKPWFIGALVEREALASTAMEGGVAFLHTRSRESDRVARPFIVMGRSYNGIDFGAPDGKPTFLFFLLGLQYDKLHLPILGRLARLMRSATTVAKLRSLPSPTKIRALLLRKDAEARGTKEARPADKAAEERKPTLDRQMRLRAIMRLDAQRKHQAKKAEEAKKGTKKKASKKASAKKTVAKKAPAKKAATKASATKASATKASATKASATKASATKASATKASATKASATKASATKASATKASAAKAPATKAPATKAASKKSE</sequence>
<dbReference type="SUPFAM" id="SSF55804">
    <property type="entry name" value="Phoshotransferase/anion transport protein"/>
    <property type="match status" value="1"/>
</dbReference>
<feature type="compositionally biased region" description="Basic residues" evidence="1">
    <location>
        <begin position="281"/>
        <end position="306"/>
    </location>
</feature>
<organism evidence="3 4">
    <name type="scientific">Haliangium ochraceum (strain DSM 14365 / JCM 11303 / SMP-2)</name>
    <dbReference type="NCBI Taxonomy" id="502025"/>
    <lineage>
        <taxon>Bacteria</taxon>
        <taxon>Pseudomonadati</taxon>
        <taxon>Myxococcota</taxon>
        <taxon>Polyangia</taxon>
        <taxon>Haliangiales</taxon>
        <taxon>Kofleriaceae</taxon>
        <taxon>Haliangium</taxon>
    </lineage>
</organism>
<protein>
    <submittedName>
        <fullName evidence="3">Putative PTS IIA-like nitrogen-regulatory protein PtsN</fullName>
    </submittedName>
</protein>
<dbReference type="GO" id="GO:0030295">
    <property type="term" value="F:protein kinase activator activity"/>
    <property type="evidence" value="ECO:0007669"/>
    <property type="project" value="TreeGrafter"/>
</dbReference>
<evidence type="ECO:0000256" key="1">
    <source>
        <dbReference type="SAM" id="MobiDB-lite"/>
    </source>
</evidence>
<reference evidence="3 4" key="1">
    <citation type="journal article" date="2010" name="Stand. Genomic Sci.">
        <title>Complete genome sequence of Haliangium ochraceum type strain (SMP-2).</title>
        <authorList>
            <consortium name="US DOE Joint Genome Institute (JGI-PGF)"/>
            <person name="Ivanova N."/>
            <person name="Daum C."/>
            <person name="Lang E."/>
            <person name="Abt B."/>
            <person name="Kopitz M."/>
            <person name="Saunders E."/>
            <person name="Lapidus A."/>
            <person name="Lucas S."/>
            <person name="Glavina Del Rio T."/>
            <person name="Nolan M."/>
            <person name="Tice H."/>
            <person name="Copeland A."/>
            <person name="Cheng J.F."/>
            <person name="Chen F."/>
            <person name="Bruce D."/>
            <person name="Goodwin L."/>
            <person name="Pitluck S."/>
            <person name="Mavromatis K."/>
            <person name="Pati A."/>
            <person name="Mikhailova N."/>
            <person name="Chen A."/>
            <person name="Palaniappan K."/>
            <person name="Land M."/>
            <person name="Hauser L."/>
            <person name="Chang Y.J."/>
            <person name="Jeffries C.D."/>
            <person name="Detter J.C."/>
            <person name="Brettin T."/>
            <person name="Rohde M."/>
            <person name="Goker M."/>
            <person name="Bristow J."/>
            <person name="Markowitz V."/>
            <person name="Eisen J.A."/>
            <person name="Hugenholtz P."/>
            <person name="Kyrpides N.C."/>
            <person name="Klenk H.P."/>
        </authorList>
    </citation>
    <scope>NUCLEOTIDE SEQUENCE [LARGE SCALE GENOMIC DNA]</scope>
    <source>
        <strain evidence="4">DSM 14365 / CIP 107738 / JCM 11303 / AJ 13395 / SMP-2</strain>
    </source>
</reference>
<evidence type="ECO:0000313" key="4">
    <source>
        <dbReference type="Proteomes" id="UP000001880"/>
    </source>
</evidence>
<feature type="compositionally biased region" description="Low complexity" evidence="1">
    <location>
        <begin position="307"/>
        <end position="374"/>
    </location>
</feature>
<dbReference type="Gene3D" id="3.40.930.10">
    <property type="entry name" value="Mannitol-specific EII, Chain A"/>
    <property type="match status" value="1"/>
</dbReference>
<dbReference type="NCBIfam" id="TIGR01764">
    <property type="entry name" value="excise"/>
    <property type="match status" value="1"/>
</dbReference>
<accession>D0LK15</accession>
<dbReference type="Pfam" id="PF00359">
    <property type="entry name" value="PTS_EIIA_2"/>
    <property type="match status" value="1"/>
</dbReference>